<comment type="caution">
    <text evidence="1">The sequence shown here is derived from an EMBL/GenBank/DDBJ whole genome shotgun (WGS) entry which is preliminary data.</text>
</comment>
<sequence length="88" mass="10281">MDRHLLWRHIRRSLAQSPFSTSLLALFAAATVYFGIDTFHKRATGELDESIQQRKEFYRKQREKTRKKLEALGVLTDESDGDDRNKAL</sequence>
<organism evidence="1 2">
    <name type="scientific">Galdieria partita</name>
    <dbReference type="NCBI Taxonomy" id="83374"/>
    <lineage>
        <taxon>Eukaryota</taxon>
        <taxon>Rhodophyta</taxon>
        <taxon>Bangiophyceae</taxon>
        <taxon>Galdieriales</taxon>
        <taxon>Galdieriaceae</taxon>
        <taxon>Galdieria</taxon>
    </lineage>
</organism>
<dbReference type="OrthoDB" id="10345241at2759"/>
<reference evidence="1" key="1">
    <citation type="journal article" date="2022" name="Proc. Natl. Acad. Sci. U.S.A.">
        <title>Life cycle and functional genomics of the unicellular red alga Galdieria for elucidating algal and plant evolution and industrial use.</title>
        <authorList>
            <person name="Hirooka S."/>
            <person name="Itabashi T."/>
            <person name="Ichinose T.M."/>
            <person name="Onuma R."/>
            <person name="Fujiwara T."/>
            <person name="Yamashita S."/>
            <person name="Jong L.W."/>
            <person name="Tomita R."/>
            <person name="Iwane A.H."/>
            <person name="Miyagishima S.Y."/>
        </authorList>
    </citation>
    <scope>NUCLEOTIDE SEQUENCE</scope>
    <source>
        <strain evidence="1">NBRC 102759</strain>
    </source>
</reference>
<dbReference type="AlphaFoldDB" id="A0A9C7PVB0"/>
<dbReference type="EMBL" id="BQMJ01000017">
    <property type="protein sequence ID" value="GJQ10592.1"/>
    <property type="molecule type" value="Genomic_DNA"/>
</dbReference>
<keyword evidence="2" id="KW-1185">Reference proteome</keyword>
<name>A0A9C7PVB0_9RHOD</name>
<accession>A0A9C7PVB0</accession>
<reference evidence="1" key="2">
    <citation type="submission" date="2022-01" db="EMBL/GenBank/DDBJ databases">
        <authorList>
            <person name="Hirooka S."/>
            <person name="Miyagishima S.Y."/>
        </authorList>
    </citation>
    <scope>NUCLEOTIDE SEQUENCE</scope>
    <source>
        <strain evidence="1">NBRC 102759</strain>
    </source>
</reference>
<proteinExistence type="predicted"/>
<evidence type="ECO:0000313" key="1">
    <source>
        <dbReference type="EMBL" id="GJQ10592.1"/>
    </source>
</evidence>
<dbReference type="Proteomes" id="UP001061958">
    <property type="component" value="Unassembled WGS sequence"/>
</dbReference>
<gene>
    <name evidence="1" type="ORF">GpartN1_g2383.t1</name>
</gene>
<protein>
    <submittedName>
        <fullName evidence="1">Uncharacterized protein</fullName>
    </submittedName>
</protein>
<evidence type="ECO:0000313" key="2">
    <source>
        <dbReference type="Proteomes" id="UP001061958"/>
    </source>
</evidence>